<dbReference type="Proteomes" id="UP000587477">
    <property type="component" value="Chromosome"/>
</dbReference>
<name>A0A2I7TEV9_BACVE</name>
<dbReference type="RefSeq" id="WP_014417483.1">
    <property type="nucleotide sequence ID" value="NZ_CAJQZS010000001.1"/>
</dbReference>
<evidence type="ECO:0000313" key="2">
    <source>
        <dbReference type="Proteomes" id="UP000587477"/>
    </source>
</evidence>
<evidence type="ECO:0000313" key="1">
    <source>
        <dbReference type="EMBL" id="QOY25471.1"/>
    </source>
</evidence>
<dbReference type="AlphaFoldDB" id="A0A2I7TEV9"/>
<protein>
    <recommendedName>
        <fullName evidence="3">Nucleotidyltransferase family protein</fullName>
    </recommendedName>
</protein>
<proteinExistence type="predicted"/>
<organism evidence="1 2">
    <name type="scientific">Bacillus velezensis</name>
    <dbReference type="NCBI Taxonomy" id="492670"/>
    <lineage>
        <taxon>Bacteria</taxon>
        <taxon>Bacillati</taxon>
        <taxon>Bacillota</taxon>
        <taxon>Bacilli</taxon>
        <taxon>Bacillales</taxon>
        <taxon>Bacillaceae</taxon>
        <taxon>Bacillus</taxon>
        <taxon>Bacillus amyloliquefaciens group</taxon>
    </lineage>
</organism>
<gene>
    <name evidence="1" type="ORF">BACVE_000399</name>
</gene>
<dbReference type="EMBL" id="CP063687">
    <property type="protein sequence ID" value="QOY25471.1"/>
    <property type="molecule type" value="Genomic_DNA"/>
</dbReference>
<sequence length="156" mass="18317">MKLYNEFINIAKTLNKELDITPLLYGSLGLEKVTGLNFSPEDIDILIPLIFLEEKWEKLKKIMELQGYKLVDLHEHEFRKTNTKIGIAYIEDLKPFADVDYHNLGVFEDDGAKYHLLTIDDYLKVYNMSLLDGYRRTKKSNKDQSKINILNKLIQY</sequence>
<reference evidence="2" key="1">
    <citation type="submission" date="2020-10" db="EMBL/GenBank/DDBJ databases">
        <title>Complete genome sequence of Bacillus velezensis NST6.</title>
        <authorList>
            <person name="Choi J."/>
        </authorList>
    </citation>
    <scope>NUCLEOTIDE SEQUENCE [LARGE SCALE GENOMIC DNA]</scope>
    <source>
        <strain evidence="2">NST6</strain>
    </source>
</reference>
<evidence type="ECO:0008006" key="3">
    <source>
        <dbReference type="Google" id="ProtNLM"/>
    </source>
</evidence>
<accession>A0A2I7TEV9</accession>
<accession>A0A2D3DLU1</accession>
<dbReference type="STRING" id="1155777.BANAU_1137"/>